<name>W9DQF6_METTI</name>
<organism evidence="2 3">
    <name type="scientific">Methanolobus tindarius DSM 2278</name>
    <dbReference type="NCBI Taxonomy" id="1090322"/>
    <lineage>
        <taxon>Archaea</taxon>
        <taxon>Methanobacteriati</taxon>
        <taxon>Methanobacteriota</taxon>
        <taxon>Stenosarchaea group</taxon>
        <taxon>Methanomicrobia</taxon>
        <taxon>Methanosarcinales</taxon>
        <taxon>Methanosarcinaceae</taxon>
        <taxon>Methanolobus</taxon>
    </lineage>
</organism>
<dbReference type="RefSeq" id="WP_023844681.1">
    <property type="nucleotide sequence ID" value="NZ_AZAJ01000001.1"/>
</dbReference>
<dbReference type="SUPFAM" id="SSF54862">
    <property type="entry name" value="4Fe-4S ferredoxins"/>
    <property type="match status" value="1"/>
</dbReference>
<dbReference type="PROSITE" id="PS51379">
    <property type="entry name" value="4FE4S_FER_2"/>
    <property type="match status" value="2"/>
</dbReference>
<dbReference type="Pfam" id="PF01656">
    <property type="entry name" value="CbiA"/>
    <property type="match status" value="1"/>
</dbReference>
<sequence>MKIAIASGKGGTGKTTVAVNFALAMGDAQLFDCDVEEPNCNLFLGLDLEKQEDVTICIPEIDTEKCSLCGSCAEFCRYNAIAKLPQRVMVFPKLCHGCGGCQIVCPENVISEIKRPIGVIEKGVDPDSGISFFQGTLEIGEPMATPIIKRLQAHIDKSVVAVVDSPPGTACPVIATVGDMDYCVLVTEPTPFGLNDLILAVEVVRQLEVPFGVIINRHGSGDSRVEDYCLSEDIPVLMKIPYNREMAVLYSEGIPFVQRMPQWKETFRALYRDICSIYSKNASDSSGKFVSGVNS</sequence>
<dbReference type="STRING" id="1090322.MettiDRAFT_0972"/>
<proteinExistence type="predicted"/>
<dbReference type="GO" id="GO:0016491">
    <property type="term" value="F:oxidoreductase activity"/>
    <property type="evidence" value="ECO:0007669"/>
    <property type="project" value="UniProtKB-ARBA"/>
</dbReference>
<gene>
    <name evidence="2" type="ORF">MettiDRAFT_0972</name>
</gene>
<dbReference type="InterPro" id="IPR017896">
    <property type="entry name" value="4Fe4S_Fe-S-bd"/>
</dbReference>
<dbReference type="CDD" id="cd03110">
    <property type="entry name" value="SIMIBI_bact_arch"/>
    <property type="match status" value="1"/>
</dbReference>
<dbReference type="SUPFAM" id="SSF52540">
    <property type="entry name" value="P-loop containing nucleoside triphosphate hydrolases"/>
    <property type="match status" value="1"/>
</dbReference>
<dbReference type="InterPro" id="IPR017900">
    <property type="entry name" value="4Fe4S_Fe_S_CS"/>
</dbReference>
<comment type="caution">
    <text evidence="2">The sequence shown here is derived from an EMBL/GenBank/DDBJ whole genome shotgun (WGS) entry which is preliminary data.</text>
</comment>
<dbReference type="Proteomes" id="UP000019483">
    <property type="component" value="Unassembled WGS sequence"/>
</dbReference>
<keyword evidence="3" id="KW-1185">Reference proteome</keyword>
<feature type="domain" description="4Fe-4S ferredoxin-type" evidence="1">
    <location>
        <begin position="86"/>
        <end position="115"/>
    </location>
</feature>
<protein>
    <submittedName>
        <fullName evidence="2">p-loop ATPase, MinD superfamily</fullName>
    </submittedName>
</protein>
<accession>W9DQF6</accession>
<dbReference type="InterPro" id="IPR027417">
    <property type="entry name" value="P-loop_NTPase"/>
</dbReference>
<feature type="domain" description="4Fe-4S ferredoxin-type" evidence="1">
    <location>
        <begin position="57"/>
        <end position="81"/>
    </location>
</feature>
<dbReference type="Pfam" id="PF00037">
    <property type="entry name" value="Fer4"/>
    <property type="match status" value="2"/>
</dbReference>
<evidence type="ECO:0000313" key="2">
    <source>
        <dbReference type="EMBL" id="ETA67545.1"/>
    </source>
</evidence>
<reference evidence="2 3" key="1">
    <citation type="submission" date="2013-08" db="EMBL/GenBank/DDBJ databases">
        <authorList>
            <consortium name="DOE Joint Genome Institute"/>
            <person name="Eisen J."/>
            <person name="Huntemann M."/>
            <person name="Han J."/>
            <person name="Chen A."/>
            <person name="Kyrpides N."/>
            <person name="Mavromatis K."/>
            <person name="Markowitz V."/>
            <person name="Palaniappan K."/>
            <person name="Ivanova N."/>
            <person name="Schaumberg A."/>
            <person name="Pati A."/>
            <person name="Liolios K."/>
            <person name="Nordberg H.P."/>
            <person name="Cantor M.N."/>
            <person name="Hua S.X."/>
            <person name="Woyke T."/>
        </authorList>
    </citation>
    <scope>NUCLEOTIDE SEQUENCE [LARGE SCALE GENOMIC DNA]</scope>
    <source>
        <strain evidence="2 3">DSM 2278</strain>
    </source>
</reference>
<dbReference type="PANTHER" id="PTHR43063:SF1">
    <property type="entry name" value="4FE-4S CLUSTER CONTAINING PARA FAMILY ATPASE PROTEIN"/>
    <property type="match status" value="1"/>
</dbReference>
<evidence type="ECO:0000313" key="3">
    <source>
        <dbReference type="Proteomes" id="UP000019483"/>
    </source>
</evidence>
<dbReference type="InterPro" id="IPR002586">
    <property type="entry name" value="CobQ/CobB/MinD/ParA_Nub-bd_dom"/>
</dbReference>
<dbReference type="OrthoDB" id="65817at2157"/>
<dbReference type="PANTHER" id="PTHR43063">
    <property type="entry name" value="4FE-4S CLUSTER CONTAINING PARA FAMILY ATPASE PROTEIN"/>
    <property type="match status" value="1"/>
</dbReference>
<dbReference type="PROSITE" id="PS00198">
    <property type="entry name" value="4FE4S_FER_1"/>
    <property type="match status" value="1"/>
</dbReference>
<dbReference type="Gene3D" id="3.30.70.20">
    <property type="match status" value="1"/>
</dbReference>
<dbReference type="Gene3D" id="3.40.50.300">
    <property type="entry name" value="P-loop containing nucleotide triphosphate hydrolases"/>
    <property type="match status" value="1"/>
</dbReference>
<dbReference type="EMBL" id="AZAJ01000001">
    <property type="protein sequence ID" value="ETA67545.1"/>
    <property type="molecule type" value="Genomic_DNA"/>
</dbReference>
<dbReference type="AlphaFoldDB" id="W9DQF6"/>
<evidence type="ECO:0000259" key="1">
    <source>
        <dbReference type="PROSITE" id="PS51379"/>
    </source>
</evidence>